<organism evidence="2 3">
    <name type="scientific">Metapseudomonas otitidis</name>
    <dbReference type="NCBI Taxonomy" id="319939"/>
    <lineage>
        <taxon>Bacteria</taxon>
        <taxon>Pseudomonadati</taxon>
        <taxon>Pseudomonadota</taxon>
        <taxon>Gammaproteobacteria</taxon>
        <taxon>Pseudomonadales</taxon>
        <taxon>Pseudomonadaceae</taxon>
        <taxon>Metapseudomonas</taxon>
    </lineage>
</organism>
<name>A0A6S5RPG2_9GAMM</name>
<feature type="compositionally biased region" description="Basic and acidic residues" evidence="1">
    <location>
        <begin position="100"/>
        <end position="115"/>
    </location>
</feature>
<proteinExistence type="predicted"/>
<evidence type="ECO:0000256" key="1">
    <source>
        <dbReference type="SAM" id="MobiDB-lite"/>
    </source>
</evidence>
<dbReference type="Proteomes" id="UP000515591">
    <property type="component" value="Chromosome"/>
</dbReference>
<accession>A0A6S5RPG2</accession>
<evidence type="ECO:0000313" key="2">
    <source>
        <dbReference type="EMBL" id="BBT16217.1"/>
    </source>
</evidence>
<sequence>MLVASFIISNLNRPKTTSPKPAAFEDFDFPMAEVGTAQYVVFGDVWIADWMVLTYGNYRTTKIKTKGGKKSIGGWVPGLAPGTTNPIEAKWKAPWDPVGDKLTEWDPTLPEKPDDNGLGTGTVGGATWIPQ</sequence>
<dbReference type="EMBL" id="AP022213">
    <property type="protein sequence ID" value="BBT16217.1"/>
    <property type="molecule type" value="Genomic_DNA"/>
</dbReference>
<evidence type="ECO:0000313" key="3">
    <source>
        <dbReference type="Proteomes" id="UP000515591"/>
    </source>
</evidence>
<reference evidence="2 3" key="1">
    <citation type="submission" date="2019-12" db="EMBL/GenBank/DDBJ databases">
        <title>complete genome sequences of Pseudomonas otitidis str. WP8-S17-CRE-03 isolated from wastewater treatment plant effluent.</title>
        <authorList>
            <person name="Sekizuka T."/>
            <person name="Itokawa K."/>
            <person name="Yatsu K."/>
            <person name="Inamine Y."/>
            <person name="Kuroda M."/>
        </authorList>
    </citation>
    <scope>NUCLEOTIDE SEQUENCE [LARGE SCALE GENOMIC DNA]</scope>
    <source>
        <strain evidence="2 3">WP8-S17-CRE-03</strain>
    </source>
</reference>
<protein>
    <submittedName>
        <fullName evidence="2">Uncharacterized protein</fullName>
    </submittedName>
</protein>
<dbReference type="AlphaFoldDB" id="A0A6S5RPG2"/>
<gene>
    <name evidence="2" type="ORF">WP8S17C03_22660</name>
</gene>
<feature type="region of interest" description="Disordered" evidence="1">
    <location>
        <begin position="100"/>
        <end position="131"/>
    </location>
</feature>